<feature type="chain" id="PRO_5026201787" evidence="1">
    <location>
        <begin position="19"/>
        <end position="108"/>
    </location>
</feature>
<name>A0A6G5A0N8_RHIMP</name>
<proteinExistence type="predicted"/>
<reference evidence="2" key="1">
    <citation type="submission" date="2020-03" db="EMBL/GenBank/DDBJ databases">
        <title>A transcriptome and proteome of the tick Rhipicephalus microplus shaped by the genetic composition of its hosts and developmental stage.</title>
        <authorList>
            <person name="Garcia G.R."/>
            <person name="Ribeiro J.M.C."/>
            <person name="Maruyama S.R."/>
            <person name="Gardinasse L.G."/>
            <person name="Nelson K."/>
            <person name="Ferreira B.R."/>
            <person name="Andrade T.G."/>
            <person name="Santos I.K.F.M."/>
        </authorList>
    </citation>
    <scope>NUCLEOTIDE SEQUENCE</scope>
    <source>
        <strain evidence="2">NSGR</strain>
        <tissue evidence="2">Salivary glands</tissue>
    </source>
</reference>
<feature type="signal peptide" evidence="1">
    <location>
        <begin position="1"/>
        <end position="18"/>
    </location>
</feature>
<protein>
    <submittedName>
        <fullName evidence="2">Putative secreted protein</fullName>
    </submittedName>
</protein>
<evidence type="ECO:0000256" key="1">
    <source>
        <dbReference type="SAM" id="SignalP"/>
    </source>
</evidence>
<keyword evidence="1" id="KW-0732">Signal</keyword>
<dbReference type="AlphaFoldDB" id="A0A6G5A0N8"/>
<organism evidence="2">
    <name type="scientific">Rhipicephalus microplus</name>
    <name type="common">Cattle tick</name>
    <name type="synonym">Boophilus microplus</name>
    <dbReference type="NCBI Taxonomy" id="6941"/>
    <lineage>
        <taxon>Eukaryota</taxon>
        <taxon>Metazoa</taxon>
        <taxon>Ecdysozoa</taxon>
        <taxon>Arthropoda</taxon>
        <taxon>Chelicerata</taxon>
        <taxon>Arachnida</taxon>
        <taxon>Acari</taxon>
        <taxon>Parasitiformes</taxon>
        <taxon>Ixodida</taxon>
        <taxon>Ixodoidea</taxon>
        <taxon>Ixodidae</taxon>
        <taxon>Rhipicephalinae</taxon>
        <taxon>Rhipicephalus</taxon>
        <taxon>Boophilus</taxon>
    </lineage>
</organism>
<dbReference type="EMBL" id="GIKN01002298">
    <property type="protein sequence ID" value="NIE44571.1"/>
    <property type="molecule type" value="Transcribed_RNA"/>
</dbReference>
<accession>A0A6G5A0N8</accession>
<sequence length="108" mass="12368">MLWLQYLIYIVISWCCLSGSDKSTSDKSARCTSFPAKPSFFSSLEVQRERQRVLLSTGNIFTCSLKALSRVILYNKKHLSYTASISVRSTFVLSCVSQQREKHFTRCV</sequence>
<evidence type="ECO:0000313" key="2">
    <source>
        <dbReference type="EMBL" id="NIE44571.1"/>
    </source>
</evidence>